<dbReference type="NCBIfam" id="TIGR02595">
    <property type="entry name" value="PEP_CTERM"/>
    <property type="match status" value="1"/>
</dbReference>
<evidence type="ECO:0000259" key="8">
    <source>
        <dbReference type="PROSITE" id="PS51704"/>
    </source>
</evidence>
<dbReference type="EC" id="3.1.4.46" evidence="2"/>
<keyword evidence="5" id="KW-0378">Hydrolase</keyword>
<keyword evidence="4" id="KW-0319">Glycerol metabolism</keyword>
<name>A0ABY4SCJ8_AQUTE</name>
<evidence type="ECO:0000313" key="9">
    <source>
        <dbReference type="EMBL" id="URI09035.1"/>
    </source>
</evidence>
<protein>
    <recommendedName>
        <fullName evidence="2">glycerophosphodiester phosphodiesterase</fullName>
        <ecNumber evidence="2">3.1.4.46</ecNumber>
    </recommendedName>
</protein>
<evidence type="ECO:0000256" key="3">
    <source>
        <dbReference type="ARBA" id="ARBA00022729"/>
    </source>
</evidence>
<gene>
    <name evidence="9" type="ORF">MW290_26060</name>
</gene>
<comment type="catalytic activity">
    <reaction evidence="6">
        <text>a sn-glycero-3-phosphodiester + H2O = an alcohol + sn-glycerol 3-phosphate + H(+)</text>
        <dbReference type="Rhea" id="RHEA:12969"/>
        <dbReference type="ChEBI" id="CHEBI:15377"/>
        <dbReference type="ChEBI" id="CHEBI:15378"/>
        <dbReference type="ChEBI" id="CHEBI:30879"/>
        <dbReference type="ChEBI" id="CHEBI:57597"/>
        <dbReference type="ChEBI" id="CHEBI:83408"/>
        <dbReference type="EC" id="3.1.4.46"/>
    </reaction>
</comment>
<proteinExistence type="inferred from homology"/>
<evidence type="ECO:0000256" key="1">
    <source>
        <dbReference type="ARBA" id="ARBA00007277"/>
    </source>
</evidence>
<evidence type="ECO:0000256" key="6">
    <source>
        <dbReference type="ARBA" id="ARBA00047512"/>
    </source>
</evidence>
<evidence type="ECO:0000256" key="7">
    <source>
        <dbReference type="SAM" id="SignalP"/>
    </source>
</evidence>
<dbReference type="Proteomes" id="UP001056201">
    <property type="component" value="Chromosome 2"/>
</dbReference>
<evidence type="ECO:0000256" key="4">
    <source>
        <dbReference type="ARBA" id="ARBA00022798"/>
    </source>
</evidence>
<sequence>MNPFRLARLSAMTALVLGTWVAALPAAHAADPIVIAHRGASGYLPEHTLAAYELAIRMGADYIEPDLQLTKDGQLVALHDDTLNRTTNAASLFAPRNGGYKVADFTLAEIKTLTVVPPAGGTAQNSYPGFTPANTRLEVPTFQEVIALARQQSALTGRTVGIYPEAKQADPLMEDRILSTLAANGYSRAADKVYIQSFSDGTLRSLDAKQQAQGTDMKLVLLGAAITPADGVGRVAVFGATGTTLLSLSEVASFADGIGLVINYAAAPLSKAFIDQAHAAGLEVHGWTFAQSDKALAAAEYQRYLEMGMDGVFSNYPDLAVAGVQAFTAAVPEPQTYALMALGLAGIGLVARRRRAATVGACPSQCPAFQAT</sequence>
<feature type="domain" description="GP-PDE" evidence="8">
    <location>
        <begin position="32"/>
        <end position="324"/>
    </location>
</feature>
<dbReference type="Gene3D" id="3.20.20.190">
    <property type="entry name" value="Phosphatidylinositol (PI) phosphodiesterase"/>
    <property type="match status" value="1"/>
</dbReference>
<evidence type="ECO:0000256" key="2">
    <source>
        <dbReference type="ARBA" id="ARBA00012247"/>
    </source>
</evidence>
<comment type="similarity">
    <text evidence="1">Belongs to the glycerophosphoryl diester phosphodiesterase family.</text>
</comment>
<evidence type="ECO:0000256" key="5">
    <source>
        <dbReference type="ARBA" id="ARBA00022801"/>
    </source>
</evidence>
<dbReference type="Pfam" id="PF03009">
    <property type="entry name" value="GDPD"/>
    <property type="match status" value="1"/>
</dbReference>
<dbReference type="InterPro" id="IPR013424">
    <property type="entry name" value="Ice-binding_C"/>
</dbReference>
<dbReference type="PANTHER" id="PTHR43620">
    <property type="entry name" value="GLYCEROPHOSPHORYL DIESTER PHOSPHODIESTERASE"/>
    <property type="match status" value="1"/>
</dbReference>
<reference evidence="9" key="1">
    <citation type="submission" date="2022-05" db="EMBL/GenBank/DDBJ databases">
        <title>An RpoN-dependent PEP-CTERM gene is involved in floc formation of an Aquincola tertiaricarbonis strain.</title>
        <authorList>
            <person name="Qiu D."/>
            <person name="Xia M."/>
        </authorList>
    </citation>
    <scope>NUCLEOTIDE SEQUENCE</scope>
    <source>
        <strain evidence="9">RN12</strain>
    </source>
</reference>
<evidence type="ECO:0000313" key="10">
    <source>
        <dbReference type="Proteomes" id="UP001056201"/>
    </source>
</evidence>
<dbReference type="EMBL" id="CP097636">
    <property type="protein sequence ID" value="URI09035.1"/>
    <property type="molecule type" value="Genomic_DNA"/>
</dbReference>
<dbReference type="SUPFAM" id="SSF51695">
    <property type="entry name" value="PLC-like phosphodiesterases"/>
    <property type="match status" value="1"/>
</dbReference>
<keyword evidence="10" id="KW-1185">Reference proteome</keyword>
<dbReference type="PROSITE" id="PS51704">
    <property type="entry name" value="GP_PDE"/>
    <property type="match status" value="1"/>
</dbReference>
<keyword evidence="3 7" id="KW-0732">Signal</keyword>
<dbReference type="PANTHER" id="PTHR43620:SF7">
    <property type="entry name" value="GLYCEROPHOSPHODIESTER PHOSPHODIESTERASE GDPD5-RELATED"/>
    <property type="match status" value="1"/>
</dbReference>
<feature type="chain" id="PRO_5046407406" description="glycerophosphodiester phosphodiesterase" evidence="7">
    <location>
        <begin position="30"/>
        <end position="372"/>
    </location>
</feature>
<dbReference type="Pfam" id="PF07589">
    <property type="entry name" value="PEP-CTERM"/>
    <property type="match status" value="1"/>
</dbReference>
<dbReference type="RefSeq" id="WP_250197252.1">
    <property type="nucleotide sequence ID" value="NZ_CP097636.1"/>
</dbReference>
<feature type="signal peptide" evidence="7">
    <location>
        <begin position="1"/>
        <end position="29"/>
    </location>
</feature>
<dbReference type="InterPro" id="IPR017946">
    <property type="entry name" value="PLC-like_Pdiesterase_TIM-brl"/>
</dbReference>
<dbReference type="CDD" id="cd08559">
    <property type="entry name" value="GDPD_periplasmic_GlpQ_like"/>
    <property type="match status" value="1"/>
</dbReference>
<accession>A0ABY4SCJ8</accession>
<dbReference type="InterPro" id="IPR030395">
    <property type="entry name" value="GP_PDE_dom"/>
</dbReference>
<organism evidence="9 10">
    <name type="scientific">Aquincola tertiaricarbonis</name>
    <dbReference type="NCBI Taxonomy" id="391953"/>
    <lineage>
        <taxon>Bacteria</taxon>
        <taxon>Pseudomonadati</taxon>
        <taxon>Pseudomonadota</taxon>
        <taxon>Betaproteobacteria</taxon>
        <taxon>Burkholderiales</taxon>
        <taxon>Sphaerotilaceae</taxon>
        <taxon>Aquincola</taxon>
    </lineage>
</organism>